<reference evidence="12 13" key="1">
    <citation type="submission" date="2020-08" db="EMBL/GenBank/DDBJ databases">
        <title>Novel species isolated from subtropical streams in China.</title>
        <authorList>
            <person name="Lu H."/>
        </authorList>
    </citation>
    <scope>NUCLEOTIDE SEQUENCE [LARGE SCALE GENOMIC DNA]</scope>
    <source>
        <strain evidence="12 13">KCTC 52442</strain>
    </source>
</reference>
<feature type="domain" description="TonB-dependent receptor plug" evidence="11">
    <location>
        <begin position="61"/>
        <end position="147"/>
    </location>
</feature>
<keyword evidence="7" id="KW-0472">Membrane</keyword>
<gene>
    <name evidence="12" type="ORF">H8K33_16690</name>
</gene>
<evidence type="ECO:0000313" key="12">
    <source>
        <dbReference type="EMBL" id="MBC3833148.1"/>
    </source>
</evidence>
<keyword evidence="4" id="KW-1134">Transmembrane beta strand</keyword>
<protein>
    <submittedName>
        <fullName evidence="12">TonB-dependent receptor plug domain-containing protein</fullName>
    </submittedName>
</protein>
<evidence type="ECO:0000256" key="2">
    <source>
        <dbReference type="ARBA" id="ARBA00009810"/>
    </source>
</evidence>
<dbReference type="InterPro" id="IPR012910">
    <property type="entry name" value="Plug_dom"/>
</dbReference>
<dbReference type="RefSeq" id="WP_186892197.1">
    <property type="nucleotide sequence ID" value="NZ_JACOFU010000008.1"/>
</dbReference>
<keyword evidence="13" id="KW-1185">Reference proteome</keyword>
<name>A0ABR6XUW9_9BURK</name>
<evidence type="ECO:0000256" key="10">
    <source>
        <dbReference type="SAM" id="SignalP"/>
    </source>
</evidence>
<dbReference type="InterPro" id="IPR037066">
    <property type="entry name" value="Plug_dom_sf"/>
</dbReference>
<comment type="caution">
    <text evidence="12">The sequence shown here is derived from an EMBL/GenBank/DDBJ whole genome shotgun (WGS) entry which is preliminary data.</text>
</comment>
<dbReference type="Pfam" id="PF07715">
    <property type="entry name" value="Plug"/>
    <property type="match status" value="1"/>
</dbReference>
<comment type="subcellular location">
    <subcellularLocation>
        <location evidence="1">Cell outer membrane</location>
        <topology evidence="1">Multi-pass membrane protein</topology>
    </subcellularLocation>
</comment>
<dbReference type="Proteomes" id="UP000643610">
    <property type="component" value="Unassembled WGS sequence"/>
</dbReference>
<dbReference type="EMBL" id="JACOFU010000008">
    <property type="protein sequence ID" value="MBC3833148.1"/>
    <property type="molecule type" value="Genomic_DNA"/>
</dbReference>
<organism evidence="12 13">
    <name type="scientific">Undibacterium amnicola</name>
    <dbReference type="NCBI Taxonomy" id="1834038"/>
    <lineage>
        <taxon>Bacteria</taxon>
        <taxon>Pseudomonadati</taxon>
        <taxon>Pseudomonadota</taxon>
        <taxon>Betaproteobacteria</taxon>
        <taxon>Burkholderiales</taxon>
        <taxon>Oxalobacteraceae</taxon>
        <taxon>Undibacterium</taxon>
    </lineage>
</organism>
<accession>A0ABR6XUW9</accession>
<feature type="signal peptide" evidence="10">
    <location>
        <begin position="1"/>
        <end position="27"/>
    </location>
</feature>
<evidence type="ECO:0000256" key="3">
    <source>
        <dbReference type="ARBA" id="ARBA00022448"/>
    </source>
</evidence>
<proteinExistence type="inferred from homology"/>
<comment type="similarity">
    <text evidence="2">Belongs to the TonB-dependent receptor family.</text>
</comment>
<keyword evidence="6 10" id="KW-0732">Signal</keyword>
<keyword evidence="9" id="KW-0998">Cell outer membrane</keyword>
<dbReference type="PANTHER" id="PTHR30069:SF29">
    <property type="entry name" value="HEMOGLOBIN AND HEMOGLOBIN-HAPTOGLOBIN-BINDING PROTEIN 1-RELATED"/>
    <property type="match status" value="1"/>
</dbReference>
<dbReference type="InterPro" id="IPR036942">
    <property type="entry name" value="Beta-barrel_TonB_sf"/>
</dbReference>
<evidence type="ECO:0000313" key="13">
    <source>
        <dbReference type="Proteomes" id="UP000643610"/>
    </source>
</evidence>
<keyword evidence="3" id="KW-0813">Transport</keyword>
<keyword evidence="5" id="KW-0812">Transmembrane</keyword>
<evidence type="ECO:0000256" key="9">
    <source>
        <dbReference type="ARBA" id="ARBA00023237"/>
    </source>
</evidence>
<dbReference type="PANTHER" id="PTHR30069">
    <property type="entry name" value="TONB-DEPENDENT OUTER MEMBRANE RECEPTOR"/>
    <property type="match status" value="1"/>
</dbReference>
<evidence type="ECO:0000256" key="6">
    <source>
        <dbReference type="ARBA" id="ARBA00022729"/>
    </source>
</evidence>
<dbReference type="SUPFAM" id="SSF56935">
    <property type="entry name" value="Porins"/>
    <property type="match status" value="1"/>
</dbReference>
<evidence type="ECO:0000256" key="7">
    <source>
        <dbReference type="ARBA" id="ARBA00023136"/>
    </source>
</evidence>
<evidence type="ECO:0000256" key="1">
    <source>
        <dbReference type="ARBA" id="ARBA00004571"/>
    </source>
</evidence>
<feature type="chain" id="PRO_5046383015" evidence="10">
    <location>
        <begin position="28"/>
        <end position="740"/>
    </location>
</feature>
<evidence type="ECO:0000259" key="11">
    <source>
        <dbReference type="Pfam" id="PF07715"/>
    </source>
</evidence>
<sequence>MILKAGCNTSALTLVSFLFFSDFEVSAQTQPTEANQAVEKVVVLGERNEYSGSREVLAGKIVLGRAWLDRSAASTVAEALRRESSVSVNAGGKISLKGLAGYTQILLDGQVASGSINPLQMDPALIERVEIIHSASADSGAFGLAGTINVVTRNRRKALPKQLNLNGGSDGHGNRAGVNLQGGWREDTGTIFNITGSATSSQSELAGDAIWNWLDAIDTNVGSVESTVNKAASQQFSLSPSMTWKLTPNDELQLNASVSAVVDKYHNQSHLIKGPTLDNGGSRPQATQLVDENKTNYVSLDTQWRHKLVNEGTSTIRIDFTQERIEQNRDANTTWTSNLFNQLGVAETSVKNYLKGRWLVAMPNREGHRLQFALSSDIFLQKQNQSTMINRVLADGDWLGSYRADLWSWNSAAWVQDNWKVSETLDLKLGWRQEHRTNRWKSAEIQSKVGANLSAPSLNLAWKLDPEGERTITLGLARSFSNIGPAMLNPRPSIAGTSLCTSNEKCGTNDPNQADRAGNPALKYESGWGLDGSLERQFGEASQWNLRGYYRWIKDGFAWITQRENVAWAHSPRWVTRPMNVGSANAFGITLGVDTELSDWMDNAPEVNINSSLQWNHSNLSTIPGPDNRIEGQQPWSGRLGLSYKPEGKPLEIQVDLLLNPAQWWQASRDTRIYTATHKEMSAKAIWTFSPQQKLILSLQNMLSAQSKTLTLYTADRVMQKLATQRARTYLSLRFETQFE</sequence>
<dbReference type="Gene3D" id="2.170.130.10">
    <property type="entry name" value="TonB-dependent receptor, plug domain"/>
    <property type="match status" value="1"/>
</dbReference>
<keyword evidence="8 12" id="KW-0675">Receptor</keyword>
<dbReference type="InterPro" id="IPR039426">
    <property type="entry name" value="TonB-dep_rcpt-like"/>
</dbReference>
<evidence type="ECO:0000256" key="5">
    <source>
        <dbReference type="ARBA" id="ARBA00022692"/>
    </source>
</evidence>
<evidence type="ECO:0000256" key="4">
    <source>
        <dbReference type="ARBA" id="ARBA00022452"/>
    </source>
</evidence>
<dbReference type="Gene3D" id="2.40.170.20">
    <property type="entry name" value="TonB-dependent receptor, beta-barrel domain"/>
    <property type="match status" value="1"/>
</dbReference>
<evidence type="ECO:0000256" key="8">
    <source>
        <dbReference type="ARBA" id="ARBA00023170"/>
    </source>
</evidence>